<name>A0A512BQW2_9HYPH</name>
<dbReference type="EMBL" id="BJYU01000020">
    <property type="protein sequence ID" value="GEO14207.1"/>
    <property type="molecule type" value="Genomic_DNA"/>
</dbReference>
<dbReference type="Proteomes" id="UP000321085">
    <property type="component" value="Unassembled WGS sequence"/>
</dbReference>
<reference evidence="1 2" key="1">
    <citation type="submission" date="2019-07" db="EMBL/GenBank/DDBJ databases">
        <title>Whole genome shotgun sequence of Microvirga aerophila NBRC 106136.</title>
        <authorList>
            <person name="Hosoyama A."/>
            <person name="Uohara A."/>
            <person name="Ohji S."/>
            <person name="Ichikawa N."/>
        </authorList>
    </citation>
    <scope>NUCLEOTIDE SEQUENCE [LARGE SCALE GENOMIC DNA]</scope>
    <source>
        <strain evidence="1 2">NBRC 106136</strain>
    </source>
</reference>
<sequence length="74" mass="8317">MFETYRIETIAPEDEGGGVVRRTFVRADSLEVVKERALRVLSRARVPQAKGPEVEAVRVLNGAGYEVFFVHARD</sequence>
<gene>
    <name evidence="1" type="ORF">MAE02_19030</name>
</gene>
<proteinExistence type="predicted"/>
<evidence type="ECO:0000313" key="1">
    <source>
        <dbReference type="EMBL" id="GEO14207.1"/>
    </source>
</evidence>
<organism evidence="1 2">
    <name type="scientific">Microvirga aerophila</name>
    <dbReference type="NCBI Taxonomy" id="670291"/>
    <lineage>
        <taxon>Bacteria</taxon>
        <taxon>Pseudomonadati</taxon>
        <taxon>Pseudomonadota</taxon>
        <taxon>Alphaproteobacteria</taxon>
        <taxon>Hyphomicrobiales</taxon>
        <taxon>Methylobacteriaceae</taxon>
        <taxon>Microvirga</taxon>
    </lineage>
</organism>
<dbReference type="AlphaFoldDB" id="A0A512BQW2"/>
<accession>A0A512BQW2</accession>
<dbReference type="RefSeq" id="WP_114186673.1">
    <property type="nucleotide sequence ID" value="NZ_BJYU01000020.1"/>
</dbReference>
<evidence type="ECO:0000313" key="2">
    <source>
        <dbReference type="Proteomes" id="UP000321085"/>
    </source>
</evidence>
<protein>
    <submittedName>
        <fullName evidence="1">Uncharacterized protein</fullName>
    </submittedName>
</protein>
<dbReference type="OrthoDB" id="7998630at2"/>
<comment type="caution">
    <text evidence="1">The sequence shown here is derived from an EMBL/GenBank/DDBJ whole genome shotgun (WGS) entry which is preliminary data.</text>
</comment>
<keyword evidence="2" id="KW-1185">Reference proteome</keyword>